<evidence type="ECO:0000259" key="11">
    <source>
        <dbReference type="SMART" id="SM01194"/>
    </source>
</evidence>
<dbReference type="PANTHER" id="PTHR10853:SF0">
    <property type="entry name" value="PROTEIN PELOTA HOMOLOG"/>
    <property type="match status" value="1"/>
</dbReference>
<keyword evidence="8" id="KW-0469">Meiosis</keyword>
<evidence type="ECO:0000256" key="9">
    <source>
        <dbReference type="ARBA" id="ARBA00023306"/>
    </source>
</evidence>
<dbReference type="FunFam" id="3.30.1330.30:FF:000008">
    <property type="entry name" value="Protein pelota homolog"/>
    <property type="match status" value="1"/>
</dbReference>
<dbReference type="GO" id="GO:0046872">
    <property type="term" value="F:metal ion binding"/>
    <property type="evidence" value="ECO:0007669"/>
    <property type="project" value="UniProtKB-KW"/>
</dbReference>
<dbReference type="AlphaFoldDB" id="R4XD91"/>
<protein>
    <recommendedName>
        <fullName evidence="10">Protein DOM34 homolog</fullName>
    </recommendedName>
</protein>
<evidence type="ECO:0000256" key="8">
    <source>
        <dbReference type="ARBA" id="ARBA00023254"/>
    </source>
</evidence>
<keyword evidence="5" id="KW-0132">Cell division</keyword>
<dbReference type="GO" id="GO:0071025">
    <property type="term" value="P:RNA surveillance"/>
    <property type="evidence" value="ECO:0007669"/>
    <property type="project" value="InterPro"/>
</dbReference>
<dbReference type="eggNOG" id="KOG2869">
    <property type="taxonomic scope" value="Eukaryota"/>
</dbReference>
<evidence type="ECO:0000256" key="10">
    <source>
        <dbReference type="RuleBase" id="RU362019"/>
    </source>
</evidence>
<dbReference type="STRING" id="1097556.R4XD91"/>
<accession>R4XD91</accession>
<dbReference type="InterPro" id="IPR005141">
    <property type="entry name" value="eRF1_2"/>
</dbReference>
<dbReference type="SUPFAM" id="SSF53137">
    <property type="entry name" value="Translational machinery components"/>
    <property type="match status" value="1"/>
</dbReference>
<dbReference type="FunFam" id="3.30.420.60:FF:000004">
    <property type="entry name" value="Protein DOM34 homolog"/>
    <property type="match status" value="1"/>
</dbReference>
<dbReference type="SUPFAM" id="SSF55315">
    <property type="entry name" value="L30e-like"/>
    <property type="match status" value="1"/>
</dbReference>
<dbReference type="GO" id="GO:0032790">
    <property type="term" value="P:ribosome disassembly"/>
    <property type="evidence" value="ECO:0007669"/>
    <property type="project" value="TreeGrafter"/>
</dbReference>
<dbReference type="GO" id="GO:0070481">
    <property type="term" value="P:nuclear-transcribed mRNA catabolic process, non-stop decay"/>
    <property type="evidence" value="ECO:0007669"/>
    <property type="project" value="InterPro"/>
</dbReference>
<dbReference type="InterPro" id="IPR042226">
    <property type="entry name" value="eFR1_2_sf"/>
</dbReference>
<keyword evidence="13" id="KW-1185">Reference proteome</keyword>
<dbReference type="Gene3D" id="2.30.30.870">
    <property type="entry name" value="Pelota, domain A"/>
    <property type="match status" value="1"/>
</dbReference>
<dbReference type="GO" id="GO:0070651">
    <property type="term" value="P:nonfunctional rRNA decay"/>
    <property type="evidence" value="ECO:0007669"/>
    <property type="project" value="TreeGrafter"/>
</dbReference>
<dbReference type="InterPro" id="IPR029064">
    <property type="entry name" value="Ribosomal_eL30-like_sf"/>
</dbReference>
<dbReference type="InterPro" id="IPR005140">
    <property type="entry name" value="eRF1_Pelota-like_N"/>
</dbReference>
<evidence type="ECO:0000256" key="6">
    <source>
        <dbReference type="ARBA" id="ARBA00022723"/>
    </source>
</evidence>
<dbReference type="GO" id="GO:0006412">
    <property type="term" value="P:translation"/>
    <property type="evidence" value="ECO:0007669"/>
    <property type="project" value="UniProtKB-ARBA"/>
</dbReference>
<comment type="caution">
    <text evidence="12">The sequence shown here is derived from an EMBL/GenBank/DDBJ whole genome shotgun (WGS) entry which is preliminary data.</text>
</comment>
<feature type="domain" description="eRF1/Pelota-like N-terminal" evidence="11">
    <location>
        <begin position="1"/>
        <end position="130"/>
    </location>
</feature>
<organism evidence="12 13">
    <name type="scientific">Taphrina deformans (strain PYCC 5710 / ATCC 11124 / CBS 356.35 / IMI 108563 / JCM 9778 / NBRC 8474)</name>
    <name type="common">Peach leaf curl fungus</name>
    <name type="synonym">Lalaria deformans</name>
    <dbReference type="NCBI Taxonomy" id="1097556"/>
    <lineage>
        <taxon>Eukaryota</taxon>
        <taxon>Fungi</taxon>
        <taxon>Dikarya</taxon>
        <taxon>Ascomycota</taxon>
        <taxon>Taphrinomycotina</taxon>
        <taxon>Taphrinomycetes</taxon>
        <taxon>Taphrinales</taxon>
        <taxon>Taphrinaceae</taxon>
        <taxon>Taphrina</taxon>
    </lineage>
</organism>
<dbReference type="InterPro" id="IPR038069">
    <property type="entry name" value="Pelota/DOM34_N"/>
</dbReference>
<dbReference type="Pfam" id="PF26356">
    <property type="entry name" value="Pelota_N"/>
    <property type="match status" value="1"/>
</dbReference>
<evidence type="ECO:0000256" key="1">
    <source>
        <dbReference type="ARBA" id="ARBA00001968"/>
    </source>
</evidence>
<dbReference type="GO" id="GO:0005737">
    <property type="term" value="C:cytoplasm"/>
    <property type="evidence" value="ECO:0007669"/>
    <property type="project" value="UniProtKB-SubCell"/>
</dbReference>
<dbReference type="Pfam" id="PF03464">
    <property type="entry name" value="eRF1_2"/>
    <property type="match status" value="1"/>
</dbReference>
<evidence type="ECO:0000256" key="3">
    <source>
        <dbReference type="ARBA" id="ARBA00009504"/>
    </source>
</evidence>
<comment type="cofactor">
    <cofactor evidence="1 10">
        <name>a divalent metal cation</name>
        <dbReference type="ChEBI" id="CHEBI:60240"/>
    </cofactor>
</comment>
<name>R4XD91_TAPDE</name>
<evidence type="ECO:0000256" key="7">
    <source>
        <dbReference type="ARBA" id="ARBA00022776"/>
    </source>
</evidence>
<comment type="similarity">
    <text evidence="3 10">Belongs to the eukaryotic release factor 1 family. Pelota subfamily.</text>
</comment>
<dbReference type="GO" id="GO:0051301">
    <property type="term" value="P:cell division"/>
    <property type="evidence" value="ECO:0007669"/>
    <property type="project" value="UniProtKB-KW"/>
</dbReference>
<dbReference type="InterPro" id="IPR004405">
    <property type="entry name" value="TF_pelota"/>
</dbReference>
<proteinExistence type="inferred from homology"/>
<evidence type="ECO:0000256" key="5">
    <source>
        <dbReference type="ARBA" id="ARBA00022618"/>
    </source>
</evidence>
<keyword evidence="7" id="KW-0498">Mitosis</keyword>
<dbReference type="PANTHER" id="PTHR10853">
    <property type="entry name" value="PELOTA"/>
    <property type="match status" value="1"/>
</dbReference>
<dbReference type="NCBIfam" id="TIGR00111">
    <property type="entry name" value="pelota"/>
    <property type="match status" value="1"/>
</dbReference>
<keyword evidence="9" id="KW-0131">Cell cycle</keyword>
<dbReference type="GO" id="GO:0051321">
    <property type="term" value="P:meiotic cell cycle"/>
    <property type="evidence" value="ECO:0007669"/>
    <property type="project" value="UniProtKB-KW"/>
</dbReference>
<evidence type="ECO:0000313" key="12">
    <source>
        <dbReference type="EMBL" id="CCG82373.1"/>
    </source>
</evidence>
<dbReference type="GO" id="GO:1990533">
    <property type="term" value="C:Dom34-Hbs1 complex"/>
    <property type="evidence" value="ECO:0007669"/>
    <property type="project" value="UniProtKB-ARBA"/>
</dbReference>
<evidence type="ECO:0000256" key="2">
    <source>
        <dbReference type="ARBA" id="ARBA00004496"/>
    </source>
</evidence>
<dbReference type="Gene3D" id="3.30.1330.30">
    <property type="match status" value="1"/>
</dbReference>
<dbReference type="Pfam" id="PF03465">
    <property type="entry name" value="eRF1_3"/>
    <property type="match status" value="1"/>
</dbReference>
<dbReference type="GO" id="GO:0070966">
    <property type="term" value="P:nuclear-transcribed mRNA catabolic process, no-go decay"/>
    <property type="evidence" value="ECO:0007669"/>
    <property type="project" value="InterPro"/>
</dbReference>
<gene>
    <name evidence="12" type="ORF">TAPDE_002320</name>
</gene>
<reference evidence="12 13" key="1">
    <citation type="journal article" date="2013" name="MBio">
        <title>Genome sequencing of the plant pathogen Taphrina deformans, the causal agent of peach leaf curl.</title>
        <authorList>
            <person name="Cisse O.H."/>
            <person name="Almeida J.M.G.C.F."/>
            <person name="Fonseca A."/>
            <person name="Kumar A.A."/>
            <person name="Salojaervi J."/>
            <person name="Overmyer K."/>
            <person name="Hauser P.M."/>
            <person name="Pagni M."/>
        </authorList>
    </citation>
    <scope>NUCLEOTIDE SEQUENCE [LARGE SCALE GENOMIC DNA]</scope>
    <source>
        <strain evidence="13">PYCC 5710 / ATCC 11124 / CBS 356.35 / IMI 108563 / JCM 9778 / NBRC 8474</strain>
    </source>
</reference>
<keyword evidence="6 10" id="KW-0479">Metal-binding</keyword>
<comment type="subcellular location">
    <subcellularLocation>
        <location evidence="2 10">Cytoplasm</location>
    </subcellularLocation>
</comment>
<dbReference type="InterPro" id="IPR005142">
    <property type="entry name" value="eRF1_3"/>
</dbReference>
<keyword evidence="4 10" id="KW-0963">Cytoplasm</keyword>
<dbReference type="EMBL" id="CAHR02000082">
    <property type="protein sequence ID" value="CCG82373.1"/>
    <property type="molecule type" value="Genomic_DNA"/>
</dbReference>
<dbReference type="OrthoDB" id="10249111at2759"/>
<evidence type="ECO:0000256" key="4">
    <source>
        <dbReference type="ARBA" id="ARBA00022490"/>
    </source>
</evidence>
<dbReference type="SUPFAM" id="SSF159065">
    <property type="entry name" value="Dom34/Pelota N-terminal domain-like"/>
    <property type="match status" value="1"/>
</dbReference>
<evidence type="ECO:0000313" key="13">
    <source>
        <dbReference type="Proteomes" id="UP000013776"/>
    </source>
</evidence>
<dbReference type="VEuPathDB" id="FungiDB:TAPDE_002320"/>
<comment type="function">
    <text evidence="10">Component of the Dom34-Hbs1 complex, a complex that recognizes stalled ribosomes and triggers the No-Go Decay (NGD) pathway (PubMed:20890290). In the Dom34-Hbs1 complex, dom34 recognizes ribosomes stalled at the 3' end of an mRNA and engages stalled ribosomes by destabilizing mRNA in the mRNA channel. Following ribosome-binding, the Dom34-Hbs1 complex promotes the disassembly of stalled ribosomes, followed by degradation of damaged mRNAs as part of the NGD pathway.</text>
</comment>
<dbReference type="Proteomes" id="UP000013776">
    <property type="component" value="Unassembled WGS sequence"/>
</dbReference>
<dbReference type="Gene3D" id="3.30.420.60">
    <property type="entry name" value="eRF1 domain 2"/>
    <property type="match status" value="1"/>
</dbReference>
<dbReference type="SMART" id="SM01194">
    <property type="entry name" value="eRF1_1"/>
    <property type="match status" value="1"/>
</dbReference>
<dbReference type="InterPro" id="IPR058547">
    <property type="entry name" value="Pelota_N"/>
</dbReference>
<sequence>MRLIRKNLEKDQSGAITLYAEQPEDMWHTYNLVQVGDQVKATTIRRVTNQSATGSTSSQKVRTTLTISVVKMDFDSQASELHINGTVCEENQHVKMGAFHTIDLELHRNFTLAKREWDSIALDRVDLACNPAKTAEIGAVVLQEGLAHICLLTEYMTINKLRIEQSVPRKVRGSSTAHEKGLVKFYDAVYEGMKKNFFEDDRLKAILIASPGFVGDGLTKRLMTRAVAEDRKDIIKAKPKILQIHCSSGHLFSLTEVLKSPEVLSQLSDTKFARETQVLEKFYKMMNDDEMRAWYGPEHVQKAIDAGAVGTLLVTDTLFRSDDLQTRKKYVRLVEDVKTSGGEVLVFSSLHESGKQLSQIGEIAAILTIPLSEEDLEIE</sequence>
<dbReference type="FunFam" id="2.30.30.870:FF:000001">
    <property type="entry name" value="Protein pelota homolog"/>
    <property type="match status" value="1"/>
</dbReference>